<protein>
    <submittedName>
        <fullName evidence="1">Uncharacterized protein</fullName>
    </submittedName>
</protein>
<accession>A0AAW8XWJ5</accession>
<evidence type="ECO:0000313" key="1">
    <source>
        <dbReference type="EMBL" id="MDV0845414.1"/>
    </source>
</evidence>
<name>A0AAW8XWJ5_9ENTR</name>
<sequence length="101" mass="11117">MAELRAGGLALVLVSENQNEVGKTVMLVRVVSSGEYHKFPDGCRYTMIEPGQQIWVVSGDVSIYKSKPSGGMSIFPAKSLMPIDGDDFSNEGERQREREHA</sequence>
<gene>
    <name evidence="1" type="ORF">RZP41_30100</name>
</gene>
<proteinExistence type="predicted"/>
<reference evidence="1" key="1">
    <citation type="submission" date="2023-10" db="EMBL/GenBank/DDBJ databases">
        <title>Surveillance and assessment of the effects of hospital wastewater treatment on clearance of pathogenic bacterial and antimicrobial resistance genes.</title>
        <authorList>
            <person name="Wu Y."/>
        </authorList>
    </citation>
    <scope>NUCLEOTIDE SEQUENCE</scope>
    <source>
        <strain evidence="1">23-M-SRM-33-1</strain>
    </source>
</reference>
<dbReference type="EMBL" id="JAWHZD010000121">
    <property type="protein sequence ID" value="MDV0845414.1"/>
    <property type="molecule type" value="Genomic_DNA"/>
</dbReference>
<organism evidence="1 2">
    <name type="scientific">Klebsiella quasipneumoniae subsp. quasipneumoniae</name>
    <dbReference type="NCBI Taxonomy" id="1667327"/>
    <lineage>
        <taxon>Bacteria</taxon>
        <taxon>Pseudomonadati</taxon>
        <taxon>Pseudomonadota</taxon>
        <taxon>Gammaproteobacteria</taxon>
        <taxon>Enterobacterales</taxon>
        <taxon>Enterobacteriaceae</taxon>
        <taxon>Klebsiella/Raoultella group</taxon>
        <taxon>Klebsiella</taxon>
        <taxon>Klebsiella pneumoniae complex</taxon>
    </lineage>
</organism>
<dbReference type="AlphaFoldDB" id="A0AAW8XWJ5"/>
<dbReference type="RefSeq" id="WP_101862736.1">
    <property type="nucleotide sequence ID" value="NZ_JAWHZD010000121.1"/>
</dbReference>
<dbReference type="Proteomes" id="UP001284547">
    <property type="component" value="Unassembled WGS sequence"/>
</dbReference>
<comment type="caution">
    <text evidence="1">The sequence shown here is derived from an EMBL/GenBank/DDBJ whole genome shotgun (WGS) entry which is preliminary data.</text>
</comment>
<evidence type="ECO:0000313" key="2">
    <source>
        <dbReference type="Proteomes" id="UP001284547"/>
    </source>
</evidence>